<dbReference type="FunFam" id="1.10.510.10:FF:000571">
    <property type="entry name" value="Maternal embryonic leucine zipper kinase"/>
    <property type="match status" value="1"/>
</dbReference>
<dbReference type="STRING" id="2769.R7Q4A5"/>
<keyword evidence="2 3" id="KW-0067">ATP-binding</keyword>
<evidence type="ECO:0000256" key="3">
    <source>
        <dbReference type="PROSITE-ProRule" id="PRU10141"/>
    </source>
</evidence>
<evidence type="ECO:0000313" key="8">
    <source>
        <dbReference type="Proteomes" id="UP000012073"/>
    </source>
</evidence>
<accession>R7Q4A5</accession>
<dbReference type="GO" id="GO:0004674">
    <property type="term" value="F:protein serine/threonine kinase activity"/>
    <property type="evidence" value="ECO:0007669"/>
    <property type="project" value="UniProtKB-KW"/>
</dbReference>
<evidence type="ECO:0000256" key="5">
    <source>
        <dbReference type="SAM" id="MobiDB-lite"/>
    </source>
</evidence>
<dbReference type="GeneID" id="17319683"/>
<organism evidence="7 8">
    <name type="scientific">Chondrus crispus</name>
    <name type="common">Carrageen Irish moss</name>
    <name type="synonym">Polymorpha crispa</name>
    <dbReference type="NCBI Taxonomy" id="2769"/>
    <lineage>
        <taxon>Eukaryota</taxon>
        <taxon>Rhodophyta</taxon>
        <taxon>Florideophyceae</taxon>
        <taxon>Rhodymeniophycidae</taxon>
        <taxon>Gigartinales</taxon>
        <taxon>Gigartinaceae</taxon>
        <taxon>Chondrus</taxon>
    </lineage>
</organism>
<reference evidence="8" key="1">
    <citation type="journal article" date="2013" name="Proc. Natl. Acad. Sci. U.S.A.">
        <title>Genome structure and metabolic features in the red seaweed Chondrus crispus shed light on evolution of the Archaeplastida.</title>
        <authorList>
            <person name="Collen J."/>
            <person name="Porcel B."/>
            <person name="Carre W."/>
            <person name="Ball S.G."/>
            <person name="Chaparro C."/>
            <person name="Tonon T."/>
            <person name="Barbeyron T."/>
            <person name="Michel G."/>
            <person name="Noel B."/>
            <person name="Valentin K."/>
            <person name="Elias M."/>
            <person name="Artiguenave F."/>
            <person name="Arun A."/>
            <person name="Aury J.M."/>
            <person name="Barbosa-Neto J.F."/>
            <person name="Bothwell J.H."/>
            <person name="Bouget F.Y."/>
            <person name="Brillet L."/>
            <person name="Cabello-Hurtado F."/>
            <person name="Capella-Gutierrez S."/>
            <person name="Charrier B."/>
            <person name="Cladiere L."/>
            <person name="Cock J.M."/>
            <person name="Coelho S.M."/>
            <person name="Colleoni C."/>
            <person name="Czjzek M."/>
            <person name="Da Silva C."/>
            <person name="Delage L."/>
            <person name="Denoeud F."/>
            <person name="Deschamps P."/>
            <person name="Dittami S.M."/>
            <person name="Gabaldon T."/>
            <person name="Gachon C.M."/>
            <person name="Groisillier A."/>
            <person name="Herve C."/>
            <person name="Jabbari K."/>
            <person name="Katinka M."/>
            <person name="Kloareg B."/>
            <person name="Kowalczyk N."/>
            <person name="Labadie K."/>
            <person name="Leblanc C."/>
            <person name="Lopez P.J."/>
            <person name="McLachlan D.H."/>
            <person name="Meslet-Cladiere L."/>
            <person name="Moustafa A."/>
            <person name="Nehr Z."/>
            <person name="Nyvall Collen P."/>
            <person name="Panaud O."/>
            <person name="Partensky F."/>
            <person name="Poulain J."/>
            <person name="Rensing S.A."/>
            <person name="Rousvoal S."/>
            <person name="Samson G."/>
            <person name="Symeonidi A."/>
            <person name="Weissenbach J."/>
            <person name="Zambounis A."/>
            <person name="Wincker P."/>
            <person name="Boyen C."/>
        </authorList>
    </citation>
    <scope>NUCLEOTIDE SEQUENCE [LARGE SCALE GENOMIC DNA]</scope>
    <source>
        <strain evidence="8">cv. Stackhouse</strain>
    </source>
</reference>
<feature type="binding site" evidence="3">
    <location>
        <position position="64"/>
    </location>
    <ligand>
        <name>ATP</name>
        <dbReference type="ChEBI" id="CHEBI:30616"/>
    </ligand>
</feature>
<gene>
    <name evidence="7" type="ORF">CHC_T00008462001</name>
</gene>
<keyword evidence="7" id="KW-0418">Kinase</keyword>
<dbReference type="RefSeq" id="XP_005711970.1">
    <property type="nucleotide sequence ID" value="XM_005711913.1"/>
</dbReference>
<keyword evidence="4 7" id="KW-0723">Serine/threonine-protein kinase</keyword>
<keyword evidence="7" id="KW-0808">Transferase</keyword>
<dbReference type="PROSITE" id="PS00107">
    <property type="entry name" value="PROTEIN_KINASE_ATP"/>
    <property type="match status" value="1"/>
</dbReference>
<feature type="domain" description="Protein kinase" evidence="6">
    <location>
        <begin position="35"/>
        <end position="293"/>
    </location>
</feature>
<proteinExistence type="inferred from homology"/>
<dbReference type="InterPro" id="IPR008271">
    <property type="entry name" value="Ser/Thr_kinase_AS"/>
</dbReference>
<dbReference type="InterPro" id="IPR011009">
    <property type="entry name" value="Kinase-like_dom_sf"/>
</dbReference>
<sequence length="490" mass="54494">MSTTISRPGKTAATSIPSGSISKDYPWHPSLEAVYEPGVKLGRGCFATVYKAKRRSDAVQVAIKAVEKNKLDGDTTALLRNELEVLQAVSKHPGIVTLLDSLDTEEHMFFIMEYVDGGPLLDRIVSRGSFSENDARVLLRATLLTLEFLANLGCVHRDIKPENILVDNCSDKWPVKLTDFGFSEKMQPDELLYQTMGTPLFVAPEILNGRGYDCACDMWSLGVVLYLVLCGYPPFPSDSPNVLVEAIVNGNYSFPAPEWDHVSDDAKDALRRMLEIDPHRRITPTEALVHPWFRAAQSTSDLPNSKLKEFNVARKFKALYVAVRTTQSFWKVLDPNRKREQDPVSHEKLQEDVERNRAMLERLKLNTTKMTVPETSSAPGSSKPNAASQFPFTPLRHSRRSLVLPVSALDSTSERSHGGGGHQVKQSTGFKSWNSQMMSSRAEELVAQANGSLAEKDNLNPFFLDNSVSTENPVSSGRKRLAKLDFNGLL</sequence>
<feature type="compositionally biased region" description="Polar residues" evidence="5">
    <location>
        <begin position="371"/>
        <end position="391"/>
    </location>
</feature>
<dbReference type="PROSITE" id="PS00108">
    <property type="entry name" value="PROTEIN_KINASE_ST"/>
    <property type="match status" value="1"/>
</dbReference>
<dbReference type="Gramene" id="CDF32305">
    <property type="protein sequence ID" value="CDF32305"/>
    <property type="gene ID" value="CHC_T00008462001"/>
</dbReference>
<keyword evidence="8" id="KW-1185">Reference proteome</keyword>
<evidence type="ECO:0000256" key="2">
    <source>
        <dbReference type="ARBA" id="ARBA00022840"/>
    </source>
</evidence>
<dbReference type="InterPro" id="IPR000719">
    <property type="entry name" value="Prot_kinase_dom"/>
</dbReference>
<feature type="region of interest" description="Disordered" evidence="5">
    <location>
        <begin position="371"/>
        <end position="394"/>
    </location>
</feature>
<dbReference type="InterPro" id="IPR017441">
    <property type="entry name" value="Protein_kinase_ATP_BS"/>
</dbReference>
<dbReference type="AlphaFoldDB" id="R7Q4A5"/>
<dbReference type="GO" id="GO:0005524">
    <property type="term" value="F:ATP binding"/>
    <property type="evidence" value="ECO:0007669"/>
    <property type="project" value="UniProtKB-UniRule"/>
</dbReference>
<dbReference type="OrthoDB" id="40902at2759"/>
<dbReference type="PANTHER" id="PTHR24347">
    <property type="entry name" value="SERINE/THREONINE-PROTEIN KINASE"/>
    <property type="match status" value="1"/>
</dbReference>
<dbReference type="EMBL" id="HG001469">
    <property type="protein sequence ID" value="CDF32305.1"/>
    <property type="molecule type" value="Genomic_DNA"/>
</dbReference>
<evidence type="ECO:0000313" key="7">
    <source>
        <dbReference type="EMBL" id="CDF32305.1"/>
    </source>
</evidence>
<name>R7Q4A5_CHOCR</name>
<dbReference type="PROSITE" id="PS50011">
    <property type="entry name" value="PROTEIN_KINASE_DOM"/>
    <property type="match status" value="1"/>
</dbReference>
<dbReference type="SMART" id="SM00220">
    <property type="entry name" value="S_TKc"/>
    <property type="match status" value="1"/>
</dbReference>
<evidence type="ECO:0000259" key="6">
    <source>
        <dbReference type="PROSITE" id="PS50011"/>
    </source>
</evidence>
<dbReference type="Proteomes" id="UP000012073">
    <property type="component" value="Unassembled WGS sequence"/>
</dbReference>
<dbReference type="Pfam" id="PF00069">
    <property type="entry name" value="Pkinase"/>
    <property type="match status" value="1"/>
</dbReference>
<dbReference type="KEGG" id="ccp:CHC_T00008462001"/>
<keyword evidence="1 3" id="KW-0547">Nucleotide-binding</keyword>
<protein>
    <submittedName>
        <fullName evidence="7">Serine/threonine protein kinase</fullName>
    </submittedName>
</protein>
<dbReference type="CDD" id="cd05117">
    <property type="entry name" value="STKc_CAMK"/>
    <property type="match status" value="1"/>
</dbReference>
<evidence type="ECO:0000256" key="1">
    <source>
        <dbReference type="ARBA" id="ARBA00022741"/>
    </source>
</evidence>
<comment type="similarity">
    <text evidence="4">Belongs to the protein kinase superfamily.</text>
</comment>
<dbReference type="SUPFAM" id="SSF56112">
    <property type="entry name" value="Protein kinase-like (PK-like)"/>
    <property type="match status" value="1"/>
</dbReference>
<dbReference type="Gene3D" id="1.10.510.10">
    <property type="entry name" value="Transferase(Phosphotransferase) domain 1"/>
    <property type="match status" value="1"/>
</dbReference>
<dbReference type="PhylomeDB" id="R7Q4A5"/>
<evidence type="ECO:0000256" key="4">
    <source>
        <dbReference type="RuleBase" id="RU000304"/>
    </source>
</evidence>